<dbReference type="SMART" id="SM00271">
    <property type="entry name" value="DnaJ"/>
    <property type="match status" value="1"/>
</dbReference>
<dbReference type="FunCoup" id="A0A6P5L476">
    <property type="interactions" value="98"/>
</dbReference>
<feature type="domain" description="J" evidence="1">
    <location>
        <begin position="52"/>
        <end position="108"/>
    </location>
</feature>
<dbReference type="PRINTS" id="PR00625">
    <property type="entry name" value="JDOMAIN"/>
</dbReference>
<dbReference type="InterPro" id="IPR001623">
    <property type="entry name" value="DnaJ_domain"/>
</dbReference>
<keyword evidence="2" id="KW-1185">Reference proteome</keyword>
<dbReference type="InterPro" id="IPR018961">
    <property type="entry name" value="DnaJ_homolog_subfam-C_membr-28"/>
</dbReference>
<dbReference type="Gene3D" id="1.10.287.110">
    <property type="entry name" value="DnaJ domain"/>
    <property type="match status" value="1"/>
</dbReference>
<evidence type="ECO:0000313" key="2">
    <source>
        <dbReference type="Proteomes" id="UP000515140"/>
    </source>
</evidence>
<accession>A0A6P5L476</accession>
<evidence type="ECO:0000259" key="1">
    <source>
        <dbReference type="PROSITE" id="PS50076"/>
    </source>
</evidence>
<evidence type="ECO:0000313" key="3">
    <source>
        <dbReference type="RefSeq" id="XP_020851579.1"/>
    </source>
</evidence>
<dbReference type="CTD" id="54943"/>
<dbReference type="InterPro" id="IPR052573">
    <property type="entry name" value="DnaJ_C_subfamily_28"/>
</dbReference>
<dbReference type="Proteomes" id="UP000515140">
    <property type="component" value="Unplaced"/>
</dbReference>
<dbReference type="FunFam" id="1.10.287.110:FF:000113">
    <property type="entry name" value="DnaJ (Hsp40) homolog, subfamily C, member 28"/>
    <property type="match status" value="1"/>
</dbReference>
<dbReference type="PANTHER" id="PTHR39158">
    <property type="entry name" value="OS08G0560600 PROTEIN"/>
    <property type="match status" value="1"/>
</dbReference>
<dbReference type="SUPFAM" id="SSF46565">
    <property type="entry name" value="Chaperone J-domain"/>
    <property type="match status" value="1"/>
</dbReference>
<dbReference type="InParanoid" id="A0A6P5L476"/>
<proteinExistence type="predicted"/>
<dbReference type="InterPro" id="IPR036869">
    <property type="entry name" value="J_dom_sf"/>
</dbReference>
<dbReference type="KEGG" id="pcw:110214815"/>
<sequence>MKWLYIIMSSKLRYSILVNLATIPNRMKVIPCPYIISNRTMSNYKSERNITEYYNILNLDEGCSAAEVRESFHQLAKQFHPDSGSNTADSAAFIQIEEAYRMVLDHVMDKKKRQIEVEEEADEDMHKYKTPQHRHYLSFEGFGLGTPSQREKQYRQFRADRASEQAMEYQKRKLENQYYANSVTAKNVRQSKNQKITQAIERLVEDLIQESMAKGDFDNLSGKGKPLNKFSGCSYIDPMTHNLNRILIDNGYQPEWILMQKEIKDTIVQLRRDILVSRNKLGHPMTSSELTQWSQDCEKFQENIKKLNKRINYFNLIVPILNRQKVHFDAEKEIARVLKNYENLIEAGKMDNKNTINIETKNVKVVGFKEGFFKWLNLSKYKI</sequence>
<dbReference type="Pfam" id="PF00226">
    <property type="entry name" value="DnaJ"/>
    <property type="match status" value="1"/>
</dbReference>
<dbReference type="AlphaFoldDB" id="A0A6P5L476"/>
<gene>
    <name evidence="3" type="primary">DNAJC28</name>
</gene>
<organism evidence="2 3">
    <name type="scientific">Phascolarctos cinereus</name>
    <name type="common">Koala</name>
    <dbReference type="NCBI Taxonomy" id="38626"/>
    <lineage>
        <taxon>Eukaryota</taxon>
        <taxon>Metazoa</taxon>
        <taxon>Chordata</taxon>
        <taxon>Craniata</taxon>
        <taxon>Vertebrata</taxon>
        <taxon>Euteleostomi</taxon>
        <taxon>Mammalia</taxon>
        <taxon>Metatheria</taxon>
        <taxon>Diprotodontia</taxon>
        <taxon>Phascolarctidae</taxon>
        <taxon>Phascolarctos</taxon>
    </lineage>
</organism>
<name>A0A6P5L476_PHACI</name>
<dbReference type="PROSITE" id="PS50076">
    <property type="entry name" value="DNAJ_2"/>
    <property type="match status" value="1"/>
</dbReference>
<dbReference type="Pfam" id="PF09350">
    <property type="entry name" value="DJC28_CD"/>
    <property type="match status" value="1"/>
</dbReference>
<dbReference type="RefSeq" id="XP_020851579.1">
    <property type="nucleotide sequence ID" value="XM_020995920.1"/>
</dbReference>
<reference evidence="3" key="1">
    <citation type="submission" date="2025-08" db="UniProtKB">
        <authorList>
            <consortium name="RefSeq"/>
        </authorList>
    </citation>
    <scope>IDENTIFICATION</scope>
    <source>
        <tissue evidence="3">Spleen</tissue>
    </source>
</reference>
<protein>
    <submittedName>
        <fullName evidence="3">DnaJ homolog subfamily C member 28</fullName>
    </submittedName>
</protein>
<dbReference type="PANTHER" id="PTHR39158:SF1">
    <property type="entry name" value="DNAJ HOMOLOG SUBFAMILY C MEMBER 28"/>
    <property type="match status" value="1"/>
</dbReference>
<dbReference type="GeneID" id="110214815"/>
<dbReference type="CDD" id="cd06257">
    <property type="entry name" value="DnaJ"/>
    <property type="match status" value="1"/>
</dbReference>